<gene>
    <name evidence="11" type="ORF">FXF69_17100</name>
</gene>
<dbReference type="InterPro" id="IPR002129">
    <property type="entry name" value="PyrdxlP-dep_de-COase"/>
</dbReference>
<protein>
    <recommendedName>
        <fullName evidence="3 9">Glutamate decarboxylase</fullName>
        <ecNumber evidence="3 9">4.1.1.15</ecNumber>
    </recommendedName>
</protein>
<dbReference type="Gene3D" id="3.40.640.10">
    <property type="entry name" value="Type I PLP-dependent aspartate aminotransferase-like (Major domain)"/>
    <property type="match status" value="1"/>
</dbReference>
<dbReference type="RefSeq" id="WP_083981290.1">
    <property type="nucleotide sequence ID" value="NZ_VSFG01000002.1"/>
</dbReference>
<dbReference type="EMBL" id="VSFG01000002">
    <property type="protein sequence ID" value="TYB46883.1"/>
    <property type="molecule type" value="Genomic_DNA"/>
</dbReference>
<dbReference type="STRING" id="1220554.GCA_001552135_06065"/>
<accession>A0A5D0NQE7</accession>
<dbReference type="GO" id="GO:0004351">
    <property type="term" value="F:glutamate decarboxylase activity"/>
    <property type="evidence" value="ECO:0007669"/>
    <property type="project" value="UniProtKB-EC"/>
</dbReference>
<evidence type="ECO:0000256" key="3">
    <source>
        <dbReference type="ARBA" id="ARBA00012421"/>
    </source>
</evidence>
<keyword evidence="9" id="KW-0210">Decarboxylase</keyword>
<evidence type="ECO:0000256" key="2">
    <source>
        <dbReference type="ARBA" id="ARBA00009533"/>
    </source>
</evidence>
<dbReference type="GO" id="GO:0030170">
    <property type="term" value="F:pyridoxal phosphate binding"/>
    <property type="evidence" value="ECO:0007669"/>
    <property type="project" value="InterPro"/>
</dbReference>
<dbReference type="SUPFAM" id="SSF53383">
    <property type="entry name" value="PLP-dependent transferases"/>
    <property type="match status" value="1"/>
</dbReference>
<evidence type="ECO:0000256" key="10">
    <source>
        <dbReference type="SAM" id="MobiDB-lite"/>
    </source>
</evidence>
<dbReference type="GO" id="GO:0005829">
    <property type="term" value="C:cytosol"/>
    <property type="evidence" value="ECO:0007669"/>
    <property type="project" value="TreeGrafter"/>
</dbReference>
<sequence length="499" mass="54895">MPPRHPRRDGRGGHDLEINPIFSREPLTVPRYALPAGEMEPGTAYQIVHDELMLDGNARLNLATFVSTWAEPESGTLMAECAAKNMIDKDEYPRTAELELRCVHMLARLWHAPDPRRAVGCSTTGSSEAAMLGGLALKRRWRHRRRAAGEPADRPNIVMGVNVQICWEKFADYFEVEPRYVPMEGDRFHLGAAEAVELCDENTIGVVAVLGSTFDGSYEPVAEIAEALDDLERRTGVDVPIHVDGASGAMVAPFLDPDLRWDFRLPRVASVNTSGHKYGLVMPGVGWAVWRDESALPEDLVFRVNYLGGDMPTFALNFSRPGAQVVAQYYNFLRLGFAGYQRVQRTCRDTAVRLASAIGTLGPFALLTDGADLPVFAFRVKDGDAPFNVFDVSAALRERGWLVPAYTFPANRTDLAVLRVVVRNGFSHDLADMLLDDLRRVVPRLEAQREPQHDAAADAGFAHGTEPKRTPVGGKKQDVSEAPAGGRGRSSRSARAGPR</sequence>
<dbReference type="Gene3D" id="4.10.280.50">
    <property type="match status" value="1"/>
</dbReference>
<feature type="compositionally biased region" description="Basic and acidic residues" evidence="10">
    <location>
        <begin position="465"/>
        <end position="479"/>
    </location>
</feature>
<keyword evidence="12" id="KW-1185">Reference proteome</keyword>
<name>A0A5D0NQE7_9ACTN</name>
<dbReference type="FunFam" id="3.40.640.10:FF:000017">
    <property type="entry name" value="Glutamate decarboxylase"/>
    <property type="match status" value="1"/>
</dbReference>
<dbReference type="InterPro" id="IPR015424">
    <property type="entry name" value="PyrdxlP-dep_Trfase"/>
</dbReference>
<comment type="similarity">
    <text evidence="2 8">Belongs to the group II decarboxylase family.</text>
</comment>
<feature type="region of interest" description="Disordered" evidence="10">
    <location>
        <begin position="446"/>
        <end position="499"/>
    </location>
</feature>
<evidence type="ECO:0000256" key="8">
    <source>
        <dbReference type="RuleBase" id="RU000382"/>
    </source>
</evidence>
<dbReference type="InterPro" id="IPR010107">
    <property type="entry name" value="Glutamate_decarboxylase"/>
</dbReference>
<evidence type="ECO:0000256" key="7">
    <source>
        <dbReference type="PIRSR" id="PIRSR602129-50"/>
    </source>
</evidence>
<dbReference type="EC" id="4.1.1.15" evidence="3 9"/>
<dbReference type="PANTHER" id="PTHR43321:SF3">
    <property type="entry name" value="GLUTAMATE DECARBOXYLASE"/>
    <property type="match status" value="1"/>
</dbReference>
<evidence type="ECO:0000256" key="5">
    <source>
        <dbReference type="ARBA" id="ARBA00023239"/>
    </source>
</evidence>
<evidence type="ECO:0000256" key="1">
    <source>
        <dbReference type="ARBA" id="ARBA00001933"/>
    </source>
</evidence>
<evidence type="ECO:0000256" key="6">
    <source>
        <dbReference type="ARBA" id="ARBA00048868"/>
    </source>
</evidence>
<comment type="caution">
    <text evidence="11">The sequence shown here is derived from an EMBL/GenBank/DDBJ whole genome shotgun (WGS) entry which is preliminary data.</text>
</comment>
<dbReference type="Gene3D" id="3.90.1150.160">
    <property type="match status" value="1"/>
</dbReference>
<evidence type="ECO:0000313" key="11">
    <source>
        <dbReference type="EMBL" id="TYB46883.1"/>
    </source>
</evidence>
<keyword evidence="5 8" id="KW-0456">Lyase</keyword>
<dbReference type="AlphaFoldDB" id="A0A5D0NQE7"/>
<evidence type="ECO:0000313" key="12">
    <source>
        <dbReference type="Proteomes" id="UP000323380"/>
    </source>
</evidence>
<dbReference type="Proteomes" id="UP000323380">
    <property type="component" value="Unassembled WGS sequence"/>
</dbReference>
<evidence type="ECO:0000256" key="4">
    <source>
        <dbReference type="ARBA" id="ARBA00022898"/>
    </source>
</evidence>
<keyword evidence="4 7" id="KW-0663">Pyridoxal phosphate</keyword>
<dbReference type="GO" id="GO:0006538">
    <property type="term" value="P:L-glutamate catabolic process"/>
    <property type="evidence" value="ECO:0007669"/>
    <property type="project" value="TreeGrafter"/>
</dbReference>
<comment type="catalytic activity">
    <reaction evidence="6 9">
        <text>L-glutamate + H(+) = 4-aminobutanoate + CO2</text>
        <dbReference type="Rhea" id="RHEA:17785"/>
        <dbReference type="ChEBI" id="CHEBI:15378"/>
        <dbReference type="ChEBI" id="CHEBI:16526"/>
        <dbReference type="ChEBI" id="CHEBI:29985"/>
        <dbReference type="ChEBI" id="CHEBI:59888"/>
        <dbReference type="EC" id="4.1.1.15"/>
    </reaction>
</comment>
<comment type="cofactor">
    <cofactor evidence="1 7 8">
        <name>pyridoxal 5'-phosphate</name>
        <dbReference type="ChEBI" id="CHEBI:597326"/>
    </cofactor>
</comment>
<feature type="modified residue" description="N6-(pyridoxal phosphate)lysine" evidence="7">
    <location>
        <position position="277"/>
    </location>
</feature>
<dbReference type="NCBIfam" id="TIGR01788">
    <property type="entry name" value="Glu-decarb-GAD"/>
    <property type="match status" value="1"/>
</dbReference>
<dbReference type="Pfam" id="PF00282">
    <property type="entry name" value="Pyridoxal_deC"/>
    <property type="match status" value="1"/>
</dbReference>
<dbReference type="InterPro" id="IPR015421">
    <property type="entry name" value="PyrdxlP-dep_Trfase_major"/>
</dbReference>
<evidence type="ECO:0000256" key="9">
    <source>
        <dbReference type="RuleBase" id="RU361171"/>
    </source>
</evidence>
<dbReference type="GO" id="GO:0004058">
    <property type="term" value="F:aromatic-L-amino-acid decarboxylase activity"/>
    <property type="evidence" value="ECO:0007669"/>
    <property type="project" value="UniProtKB-ARBA"/>
</dbReference>
<dbReference type="PANTHER" id="PTHR43321">
    <property type="entry name" value="GLUTAMATE DECARBOXYLASE"/>
    <property type="match status" value="1"/>
</dbReference>
<proteinExistence type="inferred from homology"/>
<feature type="compositionally biased region" description="Basic and acidic residues" evidence="10">
    <location>
        <begin position="446"/>
        <end position="456"/>
    </location>
</feature>
<organism evidence="11 12">
    <name type="scientific">Actinomadura chibensis</name>
    <dbReference type="NCBI Taxonomy" id="392828"/>
    <lineage>
        <taxon>Bacteria</taxon>
        <taxon>Bacillati</taxon>
        <taxon>Actinomycetota</taxon>
        <taxon>Actinomycetes</taxon>
        <taxon>Streptosporangiales</taxon>
        <taxon>Thermomonosporaceae</taxon>
        <taxon>Actinomadura</taxon>
    </lineage>
</organism>
<reference evidence="11 12" key="1">
    <citation type="submission" date="2019-08" db="EMBL/GenBank/DDBJ databases">
        <title>Actinomadura sp. nov. CYP1-5 isolated from mountain soil.</title>
        <authorList>
            <person name="Songsumanus A."/>
            <person name="Kuncharoen N."/>
            <person name="Kudo T."/>
            <person name="Yuki M."/>
            <person name="Igarashi Y."/>
            <person name="Tanasupawat S."/>
        </authorList>
    </citation>
    <scope>NUCLEOTIDE SEQUENCE [LARGE SCALE GENOMIC DNA]</scope>
    <source>
        <strain evidence="11 12">JCM 14158</strain>
    </source>
</reference>